<dbReference type="Pfam" id="PF00874">
    <property type="entry name" value="PRD"/>
    <property type="match status" value="2"/>
</dbReference>
<dbReference type="OrthoDB" id="9776005at2"/>
<dbReference type="EMBL" id="FNHF01000001">
    <property type="protein sequence ID" value="SDL95370.1"/>
    <property type="molecule type" value="Genomic_DNA"/>
</dbReference>
<dbReference type="InterPro" id="IPR002178">
    <property type="entry name" value="PTS_EIIA_type-2_dom"/>
</dbReference>
<dbReference type="Proteomes" id="UP000182347">
    <property type="component" value="Unassembled WGS sequence"/>
</dbReference>
<dbReference type="PROSITE" id="PS51099">
    <property type="entry name" value="PTS_EIIB_TYPE_2"/>
    <property type="match status" value="1"/>
</dbReference>
<dbReference type="Pfam" id="PF02302">
    <property type="entry name" value="PTS_IIB"/>
    <property type="match status" value="1"/>
</dbReference>
<feature type="domain" description="PRD" evidence="7">
    <location>
        <begin position="300"/>
        <end position="405"/>
    </location>
</feature>
<keyword evidence="3" id="KW-0805">Transcription regulation</keyword>
<dbReference type="PROSITE" id="PS51094">
    <property type="entry name" value="PTS_EIIA_TYPE_2"/>
    <property type="match status" value="1"/>
</dbReference>
<dbReference type="AlphaFoldDB" id="A0A1G9P9E1"/>
<evidence type="ECO:0000259" key="7">
    <source>
        <dbReference type="PROSITE" id="PS51372"/>
    </source>
</evidence>
<proteinExistence type="predicted"/>
<name>A0A1G9P9E1_9BACI</name>
<evidence type="ECO:0000259" key="6">
    <source>
        <dbReference type="PROSITE" id="PS51099"/>
    </source>
</evidence>
<dbReference type="PROSITE" id="PS51372">
    <property type="entry name" value="PRD_2"/>
    <property type="match status" value="2"/>
</dbReference>
<evidence type="ECO:0000256" key="1">
    <source>
        <dbReference type="ARBA" id="ARBA00022679"/>
    </source>
</evidence>
<feature type="domain" description="PTS EIIB type-2" evidence="6">
    <location>
        <begin position="408"/>
        <end position="497"/>
    </location>
</feature>
<dbReference type="InterPro" id="IPR003501">
    <property type="entry name" value="PTS_EIIB_2/3"/>
</dbReference>
<dbReference type="Gene3D" id="3.40.50.2300">
    <property type="match status" value="1"/>
</dbReference>
<evidence type="ECO:0000259" key="5">
    <source>
        <dbReference type="PROSITE" id="PS51094"/>
    </source>
</evidence>
<reference evidence="9" key="1">
    <citation type="submission" date="2016-10" db="EMBL/GenBank/DDBJ databases">
        <authorList>
            <person name="Varghese N."/>
            <person name="Submissions S."/>
        </authorList>
    </citation>
    <scope>NUCLEOTIDE SEQUENCE [LARGE SCALE GENOMIC DNA]</scope>
    <source>
        <strain evidence="9">CGMCC 1.6199</strain>
    </source>
</reference>
<dbReference type="Gene3D" id="1.10.10.10">
    <property type="entry name" value="Winged helix-like DNA-binding domain superfamily/Winged helix DNA-binding domain"/>
    <property type="match status" value="1"/>
</dbReference>
<dbReference type="Gene3D" id="1.10.1790.10">
    <property type="entry name" value="PRD domain"/>
    <property type="match status" value="2"/>
</dbReference>
<evidence type="ECO:0000256" key="3">
    <source>
        <dbReference type="ARBA" id="ARBA00023015"/>
    </source>
</evidence>
<dbReference type="InterPro" id="IPR016152">
    <property type="entry name" value="PTrfase/Anion_transptr"/>
</dbReference>
<evidence type="ECO:0000313" key="8">
    <source>
        <dbReference type="EMBL" id="SDL95370.1"/>
    </source>
</evidence>
<keyword evidence="9" id="KW-1185">Reference proteome</keyword>
<dbReference type="InterPro" id="IPR013196">
    <property type="entry name" value="HTH_11"/>
</dbReference>
<dbReference type="InterPro" id="IPR036095">
    <property type="entry name" value="PTS_EIIB-like_sf"/>
</dbReference>
<dbReference type="InterPro" id="IPR036634">
    <property type="entry name" value="PRD_sf"/>
</dbReference>
<organism evidence="8 9">
    <name type="scientific">Sediminibacillus halophilus</name>
    <dbReference type="NCBI Taxonomy" id="482461"/>
    <lineage>
        <taxon>Bacteria</taxon>
        <taxon>Bacillati</taxon>
        <taxon>Bacillota</taxon>
        <taxon>Bacilli</taxon>
        <taxon>Bacillales</taxon>
        <taxon>Bacillaceae</taxon>
        <taxon>Sediminibacillus</taxon>
    </lineage>
</organism>
<protein>
    <submittedName>
        <fullName evidence="8">Mannitol operon transcriptional antiterminator</fullName>
    </submittedName>
</protein>
<accession>A0A1G9P9E1</accession>
<dbReference type="InterPro" id="IPR036388">
    <property type="entry name" value="WH-like_DNA-bd_sf"/>
</dbReference>
<dbReference type="CDD" id="cd05568">
    <property type="entry name" value="PTS_IIB_bgl_like"/>
    <property type="match status" value="1"/>
</dbReference>
<dbReference type="Gene3D" id="3.40.930.10">
    <property type="entry name" value="Mannitol-specific EII, Chain A"/>
    <property type="match status" value="1"/>
</dbReference>
<dbReference type="PANTHER" id="PTHR30185">
    <property type="entry name" value="CRYPTIC BETA-GLUCOSIDE BGL OPERON ANTITERMINATOR"/>
    <property type="match status" value="1"/>
</dbReference>
<keyword evidence="1" id="KW-0808">Transferase</keyword>
<dbReference type="SUPFAM" id="SSF63520">
    <property type="entry name" value="PTS-regulatory domain, PRD"/>
    <property type="match status" value="2"/>
</dbReference>
<dbReference type="GO" id="GO:0009401">
    <property type="term" value="P:phosphoenolpyruvate-dependent sugar phosphotransferase system"/>
    <property type="evidence" value="ECO:0007669"/>
    <property type="project" value="InterPro"/>
</dbReference>
<gene>
    <name evidence="8" type="ORF">SAMN05216244_1340</name>
</gene>
<dbReference type="Pfam" id="PF08279">
    <property type="entry name" value="HTH_11"/>
    <property type="match status" value="2"/>
</dbReference>
<dbReference type="PANTHER" id="PTHR30185:SF18">
    <property type="entry name" value="TRANSCRIPTIONAL REGULATOR MTLR"/>
    <property type="match status" value="1"/>
</dbReference>
<dbReference type="RefSeq" id="WP_074598011.1">
    <property type="nucleotide sequence ID" value="NZ_FNHF01000001.1"/>
</dbReference>
<evidence type="ECO:0000256" key="2">
    <source>
        <dbReference type="ARBA" id="ARBA00022737"/>
    </source>
</evidence>
<evidence type="ECO:0000256" key="4">
    <source>
        <dbReference type="ARBA" id="ARBA00023163"/>
    </source>
</evidence>
<feature type="domain" description="PRD" evidence="7">
    <location>
        <begin position="194"/>
        <end position="297"/>
    </location>
</feature>
<dbReference type="SUPFAM" id="SSF55804">
    <property type="entry name" value="Phoshotransferase/anion transport protein"/>
    <property type="match status" value="1"/>
</dbReference>
<keyword evidence="4" id="KW-0804">Transcription</keyword>
<sequence length="695" mass="79450">MFITSREKSIIDLIVRTSGKHTAQSLAAFLNVSVRTIQRDLKSVEKSLQQFQLELTRTSSDGLVIGGKNEHIYRLMQHLSSLNPTDETPEERKLYLLITLLQEGPSFKTQVLAKQLGVSTATLSAYLDDLAAWLEKFRVRLSRKRGVGVELHAQESDKRKALAGYFSMHFHEELIEQLYLLQKGNQVEGPVLSYFSPQYLLEIDTLVSRTINKGQTRLADSDYIGLVIHICITMQRTENQFPIEEIDRSVDKSSMEYQGMKQVCEELKQKYEVPLTGADVRFLSVILKGSKLQAADAIEYDSIMLGRLIKNVIADVSKQLHVHLSDDFSLFQGLLAHMEPSLFRLQQGMELFNPLTEDIKRKYPVLFMAVKNSLEEQFQDVRFPDEEVAFIVLHFGSALLMNEEKASIEAVVVCPTGIGASKMLASRIQQEIPEIQEVEILSINDFQHADLDSFDIVISTVRLPFTEFDYILVSPLLSEEDTKAIHDFLQRNLEKMTSKKHYLQPANENRPVNHTEQPAIHDLLNEIKEVHSSIEGILANLRVFRQKQTTDHREVLWKMVEQAEEDNLLDAPKKIMKELEEREKRGGLGIPGTNMGLYHCRDDHIHELIFQVSHLEQPCTIKGMDGQEVQMKNLLLMLAPDSMSHREQEVLSLISTSIIENDVAMMIFSSSNEAMIRKKLEDLFLNYLQNNLIKE</sequence>
<dbReference type="SUPFAM" id="SSF52794">
    <property type="entry name" value="PTS system IIB component-like"/>
    <property type="match status" value="1"/>
</dbReference>
<feature type="domain" description="PTS EIIA type-2" evidence="5">
    <location>
        <begin position="536"/>
        <end position="683"/>
    </location>
</feature>
<keyword evidence="2" id="KW-0677">Repeat</keyword>
<evidence type="ECO:0000313" key="9">
    <source>
        <dbReference type="Proteomes" id="UP000182347"/>
    </source>
</evidence>
<dbReference type="InterPro" id="IPR050661">
    <property type="entry name" value="BglG_antiterminators"/>
</dbReference>
<dbReference type="GO" id="GO:0008982">
    <property type="term" value="F:protein-N(PI)-phosphohistidine-sugar phosphotransferase activity"/>
    <property type="evidence" value="ECO:0007669"/>
    <property type="project" value="InterPro"/>
</dbReference>
<dbReference type="STRING" id="482461.SAMN05216244_1340"/>
<dbReference type="GO" id="GO:0006355">
    <property type="term" value="P:regulation of DNA-templated transcription"/>
    <property type="evidence" value="ECO:0007669"/>
    <property type="project" value="InterPro"/>
</dbReference>
<dbReference type="Pfam" id="PF00359">
    <property type="entry name" value="PTS_EIIA_2"/>
    <property type="match status" value="1"/>
</dbReference>
<dbReference type="InterPro" id="IPR011608">
    <property type="entry name" value="PRD"/>
</dbReference>
<dbReference type="InterPro" id="IPR013011">
    <property type="entry name" value="PTS_EIIB_2"/>
</dbReference>